<dbReference type="InterPro" id="IPR025944">
    <property type="entry name" value="Sigma_54_int_dom_CS"/>
</dbReference>
<dbReference type="InterPro" id="IPR027417">
    <property type="entry name" value="P-loop_NTPase"/>
</dbReference>
<dbReference type="AlphaFoldDB" id="A0A2N4TYW0"/>
<evidence type="ECO:0000259" key="7">
    <source>
        <dbReference type="PROSITE" id="PS50045"/>
    </source>
</evidence>
<evidence type="ECO:0000256" key="2">
    <source>
        <dbReference type="ARBA" id="ARBA00022840"/>
    </source>
</evidence>
<dbReference type="InterPro" id="IPR025662">
    <property type="entry name" value="Sigma_54_int_dom_ATP-bd_1"/>
</dbReference>
<evidence type="ECO:0000256" key="3">
    <source>
        <dbReference type="ARBA" id="ARBA00023015"/>
    </source>
</evidence>
<dbReference type="PROSITE" id="PS00676">
    <property type="entry name" value="SIGMA54_INTERACT_2"/>
    <property type="match status" value="1"/>
</dbReference>
<dbReference type="InterPro" id="IPR058031">
    <property type="entry name" value="AAA_lid_NorR"/>
</dbReference>
<evidence type="ECO:0000256" key="4">
    <source>
        <dbReference type="ARBA" id="ARBA00023125"/>
    </source>
</evidence>
<sequence length="464" mass="52426">MTGPHICLIEDDPIMGESLVERFQLEGFKVDWYRGAYAAQTAIQANDYAVVLSDVRLADLDGDALYMQMLQDGYCLPPFILMTAYATVERAVNMLKLGVRDYVTKPFDLPRLVETVRELTDNHDVNAHVSDENILGVSAAAQELARLVPRIAGRASSVLITGESGVGKEVLARLIHRRADSSNTERPFVAVNCGAVAPTLAEAEFFGFERGAFTGADKQKRGYLEQANGGTLFLDEVGELSLPLQATLLRSIQEKRIRRIGAEQDIATQFDLVCATNRDLESMVKERLFREDLYYRINVVALHVKPLRDRPEDVNWLAQRFISAMAQRLNESPKSLHPLTRLRLQEYSWPGNIRELHNRIEHACLVSANPVLLPNDIFSSDWQRTAPQHSPFPGEDAALNTYQDACERLYIEDMLMRHEGHISETAKALKISRKNLWEKMKRHNIESTRLVVKKQSTQDDRIGV</sequence>
<dbReference type="Gene3D" id="1.10.10.60">
    <property type="entry name" value="Homeodomain-like"/>
    <property type="match status" value="1"/>
</dbReference>
<dbReference type="Pfam" id="PF00072">
    <property type="entry name" value="Response_reg"/>
    <property type="match status" value="1"/>
</dbReference>
<dbReference type="Pfam" id="PF25601">
    <property type="entry name" value="AAA_lid_14"/>
    <property type="match status" value="1"/>
</dbReference>
<dbReference type="PROSITE" id="PS00675">
    <property type="entry name" value="SIGMA54_INTERACT_1"/>
    <property type="match status" value="1"/>
</dbReference>
<dbReference type="InterPro" id="IPR002197">
    <property type="entry name" value="HTH_Fis"/>
</dbReference>
<dbReference type="EMBL" id="PDNW01000036">
    <property type="protein sequence ID" value="PLC47947.1"/>
    <property type="molecule type" value="Genomic_DNA"/>
</dbReference>
<dbReference type="InterPro" id="IPR003593">
    <property type="entry name" value="AAA+_ATPase"/>
</dbReference>
<dbReference type="GO" id="GO:0005524">
    <property type="term" value="F:ATP binding"/>
    <property type="evidence" value="ECO:0007669"/>
    <property type="project" value="UniProtKB-KW"/>
</dbReference>
<dbReference type="OrthoDB" id="9761705at2"/>
<evidence type="ECO:0000259" key="8">
    <source>
        <dbReference type="PROSITE" id="PS50110"/>
    </source>
</evidence>
<keyword evidence="5" id="KW-0804">Transcription</keyword>
<protein>
    <submittedName>
        <fullName evidence="9">Transcriptional regulator</fullName>
    </submittedName>
</protein>
<proteinExistence type="predicted"/>
<feature type="domain" description="Sigma-54 factor interaction" evidence="7">
    <location>
        <begin position="134"/>
        <end position="365"/>
    </location>
</feature>
<name>A0A2N4TYW0_9BURK</name>
<keyword evidence="3" id="KW-0805">Transcription regulation</keyword>
<dbReference type="Proteomes" id="UP000234190">
    <property type="component" value="Unassembled WGS sequence"/>
</dbReference>
<keyword evidence="10" id="KW-1185">Reference proteome</keyword>
<dbReference type="PROSITE" id="PS00688">
    <property type="entry name" value="SIGMA54_INTERACT_3"/>
    <property type="match status" value="1"/>
</dbReference>
<accession>A0A2N4TYW0</accession>
<keyword evidence="6" id="KW-0597">Phosphoprotein</keyword>
<dbReference type="CDD" id="cd00009">
    <property type="entry name" value="AAA"/>
    <property type="match status" value="1"/>
</dbReference>
<dbReference type="SMART" id="SM00382">
    <property type="entry name" value="AAA"/>
    <property type="match status" value="1"/>
</dbReference>
<evidence type="ECO:0000313" key="10">
    <source>
        <dbReference type="Proteomes" id="UP000234190"/>
    </source>
</evidence>
<dbReference type="GO" id="GO:0006355">
    <property type="term" value="P:regulation of DNA-templated transcription"/>
    <property type="evidence" value="ECO:0007669"/>
    <property type="project" value="InterPro"/>
</dbReference>
<dbReference type="SMART" id="SM00448">
    <property type="entry name" value="REC"/>
    <property type="match status" value="1"/>
</dbReference>
<dbReference type="Gene3D" id="3.40.50.2300">
    <property type="match status" value="1"/>
</dbReference>
<evidence type="ECO:0000313" key="9">
    <source>
        <dbReference type="EMBL" id="PLC47947.1"/>
    </source>
</evidence>
<dbReference type="PROSITE" id="PS50110">
    <property type="entry name" value="RESPONSE_REGULATORY"/>
    <property type="match status" value="1"/>
</dbReference>
<dbReference type="InterPro" id="IPR009057">
    <property type="entry name" value="Homeodomain-like_sf"/>
</dbReference>
<keyword evidence="1" id="KW-0547">Nucleotide-binding</keyword>
<dbReference type="GO" id="GO:0043565">
    <property type="term" value="F:sequence-specific DNA binding"/>
    <property type="evidence" value="ECO:0007669"/>
    <property type="project" value="InterPro"/>
</dbReference>
<dbReference type="Gene3D" id="1.10.8.60">
    <property type="match status" value="1"/>
</dbReference>
<dbReference type="Pfam" id="PF00158">
    <property type="entry name" value="Sigma54_activat"/>
    <property type="match status" value="1"/>
</dbReference>
<feature type="modified residue" description="4-aspartylphosphate" evidence="6">
    <location>
        <position position="54"/>
    </location>
</feature>
<evidence type="ECO:0000256" key="6">
    <source>
        <dbReference type="PROSITE-ProRule" id="PRU00169"/>
    </source>
</evidence>
<comment type="caution">
    <text evidence="9">The sequence shown here is derived from an EMBL/GenBank/DDBJ whole genome shotgun (WGS) entry which is preliminary data.</text>
</comment>
<dbReference type="SUPFAM" id="SSF46689">
    <property type="entry name" value="Homeodomain-like"/>
    <property type="match status" value="1"/>
</dbReference>
<dbReference type="InterPro" id="IPR011006">
    <property type="entry name" value="CheY-like_superfamily"/>
</dbReference>
<dbReference type="RefSeq" id="WP_102075853.1">
    <property type="nucleotide sequence ID" value="NZ_PDNW01000036.1"/>
</dbReference>
<reference evidence="9 10" key="1">
    <citation type="submission" date="2017-10" db="EMBL/GenBank/DDBJ databases">
        <title>Two draft genome sequences of Pusillimonas sp. strains isolated from a nitrate- and radionuclide-contaminated groundwater in Russia.</title>
        <authorList>
            <person name="Grouzdev D.S."/>
            <person name="Tourova T.P."/>
            <person name="Goeva M.A."/>
            <person name="Babich T.L."/>
            <person name="Sokolova D.S."/>
            <person name="Abdullin R."/>
            <person name="Poltaraus A.B."/>
            <person name="Toshchakov S.V."/>
            <person name="Nazina T.N."/>
        </authorList>
    </citation>
    <scope>NUCLEOTIDE SEQUENCE [LARGE SCALE GENOMIC DNA]</scope>
    <source>
        <strain evidence="9 10">JR1/69-3-13</strain>
    </source>
</reference>
<evidence type="ECO:0000256" key="5">
    <source>
        <dbReference type="ARBA" id="ARBA00023163"/>
    </source>
</evidence>
<dbReference type="GO" id="GO:0000160">
    <property type="term" value="P:phosphorelay signal transduction system"/>
    <property type="evidence" value="ECO:0007669"/>
    <property type="project" value="InterPro"/>
</dbReference>
<feature type="domain" description="Response regulatory" evidence="8">
    <location>
        <begin position="5"/>
        <end position="120"/>
    </location>
</feature>
<dbReference type="InterPro" id="IPR001789">
    <property type="entry name" value="Sig_transdc_resp-reg_receiver"/>
</dbReference>
<dbReference type="InterPro" id="IPR025943">
    <property type="entry name" value="Sigma_54_int_dom_ATP-bd_2"/>
</dbReference>
<keyword evidence="2" id="KW-0067">ATP-binding</keyword>
<keyword evidence="4" id="KW-0238">DNA-binding</keyword>
<dbReference type="Pfam" id="PF02954">
    <property type="entry name" value="HTH_8"/>
    <property type="match status" value="1"/>
</dbReference>
<gene>
    <name evidence="9" type="ORF">CR159_20760</name>
</gene>
<dbReference type="PROSITE" id="PS50045">
    <property type="entry name" value="SIGMA54_INTERACT_4"/>
    <property type="match status" value="1"/>
</dbReference>
<dbReference type="SUPFAM" id="SSF52172">
    <property type="entry name" value="CheY-like"/>
    <property type="match status" value="1"/>
</dbReference>
<dbReference type="SUPFAM" id="SSF52540">
    <property type="entry name" value="P-loop containing nucleoside triphosphate hydrolases"/>
    <property type="match status" value="1"/>
</dbReference>
<dbReference type="PANTHER" id="PTHR32071">
    <property type="entry name" value="TRANSCRIPTIONAL REGULATORY PROTEIN"/>
    <property type="match status" value="1"/>
</dbReference>
<organism evidence="9 10">
    <name type="scientific">Pollutimonas subterranea</name>
    <dbReference type="NCBI Taxonomy" id="2045210"/>
    <lineage>
        <taxon>Bacteria</taxon>
        <taxon>Pseudomonadati</taxon>
        <taxon>Pseudomonadota</taxon>
        <taxon>Betaproteobacteria</taxon>
        <taxon>Burkholderiales</taxon>
        <taxon>Alcaligenaceae</taxon>
        <taxon>Pollutimonas</taxon>
    </lineage>
</organism>
<evidence type="ECO:0000256" key="1">
    <source>
        <dbReference type="ARBA" id="ARBA00022741"/>
    </source>
</evidence>
<dbReference type="Gene3D" id="3.40.50.300">
    <property type="entry name" value="P-loop containing nucleotide triphosphate hydrolases"/>
    <property type="match status" value="1"/>
</dbReference>
<dbReference type="InterPro" id="IPR002078">
    <property type="entry name" value="Sigma_54_int"/>
</dbReference>
<dbReference type="FunFam" id="3.40.50.300:FF:000006">
    <property type="entry name" value="DNA-binding transcriptional regulator NtrC"/>
    <property type="match status" value="1"/>
</dbReference>